<proteinExistence type="predicted"/>
<dbReference type="InterPro" id="IPR011051">
    <property type="entry name" value="RmlC_Cupin_sf"/>
</dbReference>
<dbReference type="STRING" id="1123269.NX02_04255"/>
<name>W0A3S7_9SPHN</name>
<protein>
    <recommendedName>
        <fullName evidence="4">Cupin 2 conserved barrel domain-containing protein</fullName>
    </recommendedName>
</protein>
<dbReference type="OrthoDB" id="950196at2"/>
<dbReference type="PATRIC" id="fig|1123269.5.peg.4321"/>
<dbReference type="eggNOG" id="COG1917">
    <property type="taxonomic scope" value="Bacteria"/>
</dbReference>
<dbReference type="KEGG" id="ssan:NX02_04255"/>
<reference evidence="1 3" key="1">
    <citation type="submission" date="2013-07" db="EMBL/GenBank/DDBJ databases">
        <title>Completed genome of Sphingomonas sanxanigenens NX02.</title>
        <authorList>
            <person name="Ma T."/>
            <person name="Huang H."/>
            <person name="Wu M."/>
            <person name="Li X."/>
            <person name="Li G."/>
        </authorList>
    </citation>
    <scope>NUCLEOTIDE SEQUENCE [LARGE SCALE GENOMIC DNA]</scope>
    <source>
        <strain evidence="1 3">NX02</strain>
    </source>
</reference>
<dbReference type="RefSeq" id="WP_025290899.1">
    <property type="nucleotide sequence ID" value="NZ_CP006644.1"/>
</dbReference>
<evidence type="ECO:0008006" key="4">
    <source>
        <dbReference type="Google" id="ProtNLM"/>
    </source>
</evidence>
<dbReference type="AlphaFoldDB" id="W0A3S7"/>
<gene>
    <name evidence="1" type="ORF">NX02_04255</name>
    <name evidence="2" type="ORF">NX02_22090</name>
</gene>
<accession>W0A3S7</accession>
<dbReference type="SUPFAM" id="SSF51182">
    <property type="entry name" value="RmlC-like cupins"/>
    <property type="match status" value="1"/>
</dbReference>
<organism evidence="1 3">
    <name type="scientific">Sphingomonas sanxanigenens DSM 19645 = NX02</name>
    <dbReference type="NCBI Taxonomy" id="1123269"/>
    <lineage>
        <taxon>Bacteria</taxon>
        <taxon>Pseudomonadati</taxon>
        <taxon>Pseudomonadota</taxon>
        <taxon>Alphaproteobacteria</taxon>
        <taxon>Sphingomonadales</taxon>
        <taxon>Sphingomonadaceae</taxon>
        <taxon>Sphingomonas</taxon>
    </lineage>
</organism>
<dbReference type="EMBL" id="CP006644">
    <property type="protein sequence ID" value="AHE56044.1"/>
    <property type="molecule type" value="Genomic_DNA"/>
</dbReference>
<evidence type="ECO:0000313" key="2">
    <source>
        <dbReference type="EMBL" id="AHE56044.1"/>
    </source>
</evidence>
<dbReference type="EMBL" id="CP006644">
    <property type="protein sequence ID" value="AHE52599.1"/>
    <property type="molecule type" value="Genomic_DNA"/>
</dbReference>
<evidence type="ECO:0000313" key="1">
    <source>
        <dbReference type="EMBL" id="AHE52599.1"/>
    </source>
</evidence>
<dbReference type="HOGENOM" id="CLU_102957_0_0_5"/>
<dbReference type="KEGG" id="ssan:NX02_22090"/>
<evidence type="ECO:0000313" key="3">
    <source>
        <dbReference type="Proteomes" id="UP000018851"/>
    </source>
</evidence>
<sequence>MGGIRLPRWAERTMSRRVPDLVIGEAERPYLRRWWIIPRNRFFNLYLHDVLRSDDDRALHDHPWWNVSVVLAGRYIEHTIAAGGIEHRAERAAGSFVFRRARQAHRLEVLPGERAVTLFITGPRLREWGFHCTKAGWVHWQDFTAGDNGELVGRGCGEDA</sequence>
<dbReference type="Proteomes" id="UP000018851">
    <property type="component" value="Chromosome"/>
</dbReference>
<keyword evidence="3" id="KW-1185">Reference proteome</keyword>